<evidence type="ECO:0000313" key="1">
    <source>
        <dbReference type="EMBL" id="GJT63458.1"/>
    </source>
</evidence>
<name>A0ABQ5FKD7_9ASTR</name>
<proteinExistence type="predicted"/>
<reference evidence="1" key="1">
    <citation type="journal article" date="2022" name="Int. J. Mol. Sci.">
        <title>Draft Genome of Tanacetum Coccineum: Genomic Comparison of Closely Related Tanacetum-Family Plants.</title>
        <authorList>
            <person name="Yamashiro T."/>
            <person name="Shiraishi A."/>
            <person name="Nakayama K."/>
            <person name="Satake H."/>
        </authorList>
    </citation>
    <scope>NUCLEOTIDE SEQUENCE</scope>
</reference>
<dbReference type="Proteomes" id="UP001151760">
    <property type="component" value="Unassembled WGS sequence"/>
</dbReference>
<protein>
    <submittedName>
        <fullName evidence="1">Uncharacterized protein</fullName>
    </submittedName>
</protein>
<sequence>METKVKKCSVERKYFEIEKKELLIENDRLLEHIICQDVMCIAMHADLDNKCVVSANDDHLAYAEMEQSFINEYSRCLKLEAELSKKNDMVEKDVYNELSKRSLRLERHCINLEITV</sequence>
<gene>
    <name evidence="1" type="ORF">Tco_1006991</name>
</gene>
<comment type="caution">
    <text evidence="1">The sequence shown here is derived from an EMBL/GenBank/DDBJ whole genome shotgun (WGS) entry which is preliminary data.</text>
</comment>
<reference evidence="1" key="2">
    <citation type="submission" date="2022-01" db="EMBL/GenBank/DDBJ databases">
        <authorList>
            <person name="Yamashiro T."/>
            <person name="Shiraishi A."/>
            <person name="Satake H."/>
            <person name="Nakayama K."/>
        </authorList>
    </citation>
    <scope>NUCLEOTIDE SEQUENCE</scope>
</reference>
<accession>A0ABQ5FKD7</accession>
<organism evidence="1 2">
    <name type="scientific">Tanacetum coccineum</name>
    <dbReference type="NCBI Taxonomy" id="301880"/>
    <lineage>
        <taxon>Eukaryota</taxon>
        <taxon>Viridiplantae</taxon>
        <taxon>Streptophyta</taxon>
        <taxon>Embryophyta</taxon>
        <taxon>Tracheophyta</taxon>
        <taxon>Spermatophyta</taxon>
        <taxon>Magnoliopsida</taxon>
        <taxon>eudicotyledons</taxon>
        <taxon>Gunneridae</taxon>
        <taxon>Pentapetalae</taxon>
        <taxon>asterids</taxon>
        <taxon>campanulids</taxon>
        <taxon>Asterales</taxon>
        <taxon>Asteraceae</taxon>
        <taxon>Asteroideae</taxon>
        <taxon>Anthemideae</taxon>
        <taxon>Anthemidinae</taxon>
        <taxon>Tanacetum</taxon>
    </lineage>
</organism>
<evidence type="ECO:0000313" key="2">
    <source>
        <dbReference type="Proteomes" id="UP001151760"/>
    </source>
</evidence>
<dbReference type="EMBL" id="BQNB010017462">
    <property type="protein sequence ID" value="GJT63458.1"/>
    <property type="molecule type" value="Genomic_DNA"/>
</dbReference>
<keyword evidence="2" id="KW-1185">Reference proteome</keyword>